<protein>
    <submittedName>
        <fullName evidence="1">Uncharacterized protein</fullName>
    </submittedName>
</protein>
<dbReference type="RefSeq" id="WP_262580867.1">
    <property type="nucleotide sequence ID" value="NZ_JAOQJV010000002.1"/>
</dbReference>
<dbReference type="Proteomes" id="UP001207605">
    <property type="component" value="Unassembled WGS sequence"/>
</dbReference>
<accession>A0ABT2S3F3</accession>
<keyword evidence="2" id="KW-1185">Reference proteome</keyword>
<proteinExistence type="predicted"/>
<evidence type="ECO:0000313" key="2">
    <source>
        <dbReference type="Proteomes" id="UP001207605"/>
    </source>
</evidence>
<comment type="caution">
    <text evidence="1">The sequence shown here is derived from an EMBL/GenBank/DDBJ whole genome shotgun (WGS) entry which is preliminary data.</text>
</comment>
<name>A0ABT2S3F3_9FIRM</name>
<evidence type="ECO:0000313" key="1">
    <source>
        <dbReference type="EMBL" id="MCU6699122.1"/>
    </source>
</evidence>
<dbReference type="EMBL" id="JAOQJV010000002">
    <property type="protein sequence ID" value="MCU6699122.1"/>
    <property type="molecule type" value="Genomic_DNA"/>
</dbReference>
<sequence length="74" mass="8658">MILGLLFLWFGKKLWNRAGKRNEEYRQRYTGHTTLRVIRVAKHEREEHDSNEQAAEAAFGVCYALGYEGLLLTM</sequence>
<reference evidence="1 2" key="1">
    <citation type="journal article" date="2021" name="ISME Commun">
        <title>Automated analysis of genomic sequences facilitates high-throughput and comprehensive description of bacteria.</title>
        <authorList>
            <person name="Hitch T.C.A."/>
        </authorList>
    </citation>
    <scope>NUCLEOTIDE SEQUENCE [LARGE SCALE GENOMIC DNA]</scope>
    <source>
        <strain evidence="1 2">Sanger_02</strain>
    </source>
</reference>
<organism evidence="1 2">
    <name type="scientific">Dorea ammoniilytica</name>
    <dbReference type="NCBI Taxonomy" id="2981788"/>
    <lineage>
        <taxon>Bacteria</taxon>
        <taxon>Bacillati</taxon>
        <taxon>Bacillota</taxon>
        <taxon>Clostridia</taxon>
        <taxon>Lachnospirales</taxon>
        <taxon>Lachnospiraceae</taxon>
        <taxon>Dorea</taxon>
    </lineage>
</organism>
<gene>
    <name evidence="1" type="ORF">OCV65_02565</name>
</gene>